<organism evidence="2 3">
    <name type="scientific">Babesia ovata</name>
    <dbReference type="NCBI Taxonomy" id="189622"/>
    <lineage>
        <taxon>Eukaryota</taxon>
        <taxon>Sar</taxon>
        <taxon>Alveolata</taxon>
        <taxon>Apicomplexa</taxon>
        <taxon>Aconoidasida</taxon>
        <taxon>Piroplasmida</taxon>
        <taxon>Babesiidae</taxon>
        <taxon>Babesia</taxon>
    </lineage>
</organism>
<dbReference type="VEuPathDB" id="PiroplasmaDB:BOVATA_000570"/>
<sequence length="181" mass="20369">MKRAADEQTLKEQPTEERVVPPAKPLLPEEVELVGIHRDITQHLLGTVALDNGYSFVKLGLPSLEYTLPEGADDVDYDAQYARLRDMIDAALFPDELLQAEYVNVGGVDSAGHEVTDVKHSIRKIDEVMEREAKYVEEDDPKAAEERADDAMEVDTSMYNDNDDHLVGDYNYSFCDEDDGF</sequence>
<feature type="compositionally biased region" description="Basic and acidic residues" evidence="1">
    <location>
        <begin position="1"/>
        <end position="19"/>
    </location>
</feature>
<evidence type="ECO:0000313" key="2">
    <source>
        <dbReference type="EMBL" id="GBE58564.1"/>
    </source>
</evidence>
<feature type="region of interest" description="Disordered" evidence="1">
    <location>
        <begin position="1"/>
        <end position="24"/>
    </location>
</feature>
<comment type="caution">
    <text evidence="2">The sequence shown here is derived from an EMBL/GenBank/DDBJ whole genome shotgun (WGS) entry which is preliminary data.</text>
</comment>
<proteinExistence type="predicted"/>
<dbReference type="AlphaFoldDB" id="A0A2H6K6E4"/>
<gene>
    <name evidence="2" type="ORF">BOVATA_000570</name>
</gene>
<dbReference type="OrthoDB" id="364990at2759"/>
<protein>
    <submittedName>
        <fullName evidence="2">Cyclopropane-fatty-acyl-phospholipid synthase, putative</fullName>
    </submittedName>
</protein>
<dbReference type="GeneID" id="39872334"/>
<accession>A0A2H6K6E4</accession>
<evidence type="ECO:0000256" key="1">
    <source>
        <dbReference type="SAM" id="MobiDB-lite"/>
    </source>
</evidence>
<dbReference type="RefSeq" id="XP_028864807.1">
    <property type="nucleotide sequence ID" value="XM_029008974.1"/>
</dbReference>
<dbReference type="Proteomes" id="UP000236319">
    <property type="component" value="Unassembled WGS sequence"/>
</dbReference>
<name>A0A2H6K6E4_9APIC</name>
<reference evidence="2 3" key="1">
    <citation type="journal article" date="2017" name="BMC Genomics">
        <title>Whole-genome assembly of Babesia ovata and comparative genomics between closely related pathogens.</title>
        <authorList>
            <person name="Yamagishi J."/>
            <person name="Asada M."/>
            <person name="Hakimi H."/>
            <person name="Tanaka T.Q."/>
            <person name="Sugimoto C."/>
            <person name="Kawazu S."/>
        </authorList>
    </citation>
    <scope>NUCLEOTIDE SEQUENCE [LARGE SCALE GENOMIC DNA]</scope>
    <source>
        <strain evidence="2 3">Miyake</strain>
    </source>
</reference>
<keyword evidence="3" id="KW-1185">Reference proteome</keyword>
<dbReference type="EMBL" id="BDSA01000001">
    <property type="protein sequence ID" value="GBE58564.1"/>
    <property type="molecule type" value="Genomic_DNA"/>
</dbReference>
<evidence type="ECO:0000313" key="3">
    <source>
        <dbReference type="Proteomes" id="UP000236319"/>
    </source>
</evidence>